<organism evidence="1 2">
    <name type="scientific">Lojkania enalia</name>
    <dbReference type="NCBI Taxonomy" id="147567"/>
    <lineage>
        <taxon>Eukaryota</taxon>
        <taxon>Fungi</taxon>
        <taxon>Dikarya</taxon>
        <taxon>Ascomycota</taxon>
        <taxon>Pezizomycotina</taxon>
        <taxon>Dothideomycetes</taxon>
        <taxon>Pleosporomycetidae</taxon>
        <taxon>Pleosporales</taxon>
        <taxon>Pleosporales incertae sedis</taxon>
        <taxon>Lojkania</taxon>
    </lineage>
</organism>
<gene>
    <name evidence="1" type="ORF">CC78DRAFT_584604</name>
</gene>
<protein>
    <submittedName>
        <fullName evidence="1">Uncharacterized protein</fullName>
    </submittedName>
</protein>
<comment type="caution">
    <text evidence="1">The sequence shown here is derived from an EMBL/GenBank/DDBJ whole genome shotgun (WGS) entry which is preliminary data.</text>
</comment>
<name>A0A9P4K0G5_9PLEO</name>
<dbReference type="EMBL" id="ML986676">
    <property type="protein sequence ID" value="KAF2260604.1"/>
    <property type="molecule type" value="Genomic_DNA"/>
</dbReference>
<reference evidence="2" key="1">
    <citation type="journal article" date="2020" name="Stud. Mycol.">
        <title>101 Dothideomycetes genomes: A test case for predicting lifestyles and emergence of pathogens.</title>
        <authorList>
            <person name="Haridas S."/>
            <person name="Albert R."/>
            <person name="Binder M."/>
            <person name="Bloem J."/>
            <person name="LaButti K."/>
            <person name="Salamov A."/>
            <person name="Andreopoulos B."/>
            <person name="Baker S."/>
            <person name="Barry K."/>
            <person name="Bills G."/>
            <person name="Bluhm B."/>
            <person name="Cannon C."/>
            <person name="Castanera R."/>
            <person name="Culley D."/>
            <person name="Daum C."/>
            <person name="Ezra D."/>
            <person name="Gonzalez J."/>
            <person name="Henrissat B."/>
            <person name="Kuo A."/>
            <person name="Liang C."/>
            <person name="Lipzen A."/>
            <person name="Lutzoni F."/>
            <person name="Magnuson J."/>
            <person name="Mondo S."/>
            <person name="Nolan M."/>
            <person name="Ohm R."/>
            <person name="Pangilinan J."/>
            <person name="Park H.-J."/>
            <person name="Ramirez L."/>
            <person name="Alfaro M."/>
            <person name="Sun H."/>
            <person name="Tritt A."/>
            <person name="Yoshinaga Y."/>
            <person name="Zwiers L.-H."/>
            <person name="Turgeon B."/>
            <person name="Goodwin S."/>
            <person name="Spatafora J."/>
            <person name="Crous P."/>
            <person name="Grigoriev I."/>
        </authorList>
    </citation>
    <scope>NUCLEOTIDE SEQUENCE [LARGE SCALE GENOMIC DNA]</scope>
    <source>
        <strain evidence="2">CBS 304.66</strain>
    </source>
</reference>
<proteinExistence type="predicted"/>
<dbReference type="Proteomes" id="UP000800093">
    <property type="component" value="Unassembled WGS sequence"/>
</dbReference>
<sequence>MAAPSFLPSLLPHSRATLDGSLVSTPEPLHWRHRESNITIPPSHHLAAAAASAAAALLLLLLRAAGAAAEPVRSQCPRLFNHILPIFCSNGLHRPNTLPVAQVVYILWSPCTPAKLATGAPPEQPVWTPTHRTAPTPDRMQGLLDRSSFLISLFSAARSHKDRMQQRNPPLYFTCCGAVGRRLPDFLVRTVGSLHNLTAGASPFMQSPFWNENHASAEACLSLLAVKAVNFSLGQRRDVFRALVSVGLQNLNTAPTSKLDTPAESKHGFRV</sequence>
<keyword evidence="2" id="KW-1185">Reference proteome</keyword>
<evidence type="ECO:0000313" key="2">
    <source>
        <dbReference type="Proteomes" id="UP000800093"/>
    </source>
</evidence>
<evidence type="ECO:0000313" key="1">
    <source>
        <dbReference type="EMBL" id="KAF2260604.1"/>
    </source>
</evidence>
<dbReference type="AlphaFoldDB" id="A0A9P4K0G5"/>
<accession>A0A9P4K0G5</accession>